<dbReference type="EMBL" id="UGQT01000001">
    <property type="protein sequence ID" value="STZ59675.1"/>
    <property type="molecule type" value="Genomic_DNA"/>
</dbReference>
<keyword evidence="5" id="KW-0732">Signal</keyword>
<keyword evidence="4" id="KW-1015">Disulfide bond</keyword>
<dbReference type="GO" id="GO:0050525">
    <property type="term" value="F:cutinase activity"/>
    <property type="evidence" value="ECO:0007669"/>
    <property type="project" value="UniProtKB-EC"/>
</dbReference>
<dbReference type="OrthoDB" id="3690529at2"/>
<dbReference type="SUPFAM" id="SSF53474">
    <property type="entry name" value="alpha/beta-Hydrolases"/>
    <property type="match status" value="1"/>
</dbReference>
<keyword evidence="2" id="KW-0719">Serine esterase</keyword>
<dbReference type="InterPro" id="IPR029058">
    <property type="entry name" value="AB_hydrolase_fold"/>
</dbReference>
<dbReference type="PANTHER" id="PTHR33630">
    <property type="entry name" value="CUTINASE RV1984C-RELATED-RELATED"/>
    <property type="match status" value="1"/>
</dbReference>
<organism evidence="6 7">
    <name type="scientific">Mycolicibacterium tokaiense</name>
    <dbReference type="NCBI Taxonomy" id="39695"/>
    <lineage>
        <taxon>Bacteria</taxon>
        <taxon>Bacillati</taxon>
        <taxon>Actinomycetota</taxon>
        <taxon>Actinomycetes</taxon>
        <taxon>Mycobacteriales</taxon>
        <taxon>Mycobacteriaceae</taxon>
        <taxon>Mycolicibacterium</taxon>
    </lineage>
</organism>
<keyword evidence="3 6" id="KW-0378">Hydrolase</keyword>
<evidence type="ECO:0000256" key="3">
    <source>
        <dbReference type="ARBA" id="ARBA00022801"/>
    </source>
</evidence>
<evidence type="ECO:0000256" key="2">
    <source>
        <dbReference type="ARBA" id="ARBA00022487"/>
    </source>
</evidence>
<evidence type="ECO:0000256" key="4">
    <source>
        <dbReference type="ARBA" id="ARBA00023157"/>
    </source>
</evidence>
<dbReference type="Pfam" id="PF01083">
    <property type="entry name" value="Cutinase"/>
    <property type="match status" value="1"/>
</dbReference>
<gene>
    <name evidence="6" type="primary">cut1_4</name>
    <name evidence="6" type="ORF">NCTC10821_03213</name>
</gene>
<dbReference type="RefSeq" id="WP_115279097.1">
    <property type="nucleotide sequence ID" value="NZ_AP022600.1"/>
</dbReference>
<evidence type="ECO:0000313" key="7">
    <source>
        <dbReference type="Proteomes" id="UP000254978"/>
    </source>
</evidence>
<proteinExistence type="inferred from homology"/>
<reference evidence="6 7" key="1">
    <citation type="submission" date="2018-06" db="EMBL/GenBank/DDBJ databases">
        <authorList>
            <consortium name="Pathogen Informatics"/>
            <person name="Doyle S."/>
        </authorList>
    </citation>
    <scope>NUCLEOTIDE SEQUENCE [LARGE SCALE GENOMIC DNA]</scope>
    <source>
        <strain evidence="6 7">NCTC10821</strain>
    </source>
</reference>
<evidence type="ECO:0000313" key="6">
    <source>
        <dbReference type="EMBL" id="STZ59675.1"/>
    </source>
</evidence>
<protein>
    <submittedName>
        <fullName evidence="6">Cutinase Cut1</fullName>
        <ecNumber evidence="6">3.1.1.74</ecNumber>
    </submittedName>
</protein>
<dbReference type="EC" id="3.1.1.74" evidence="6"/>
<evidence type="ECO:0000256" key="5">
    <source>
        <dbReference type="SAM" id="SignalP"/>
    </source>
</evidence>
<dbReference type="PANTHER" id="PTHR33630:SF9">
    <property type="entry name" value="CUTINASE 4"/>
    <property type="match status" value="1"/>
</dbReference>
<name>A0A378TIN2_9MYCO</name>
<keyword evidence="7" id="KW-1185">Reference proteome</keyword>
<evidence type="ECO:0000256" key="1">
    <source>
        <dbReference type="ARBA" id="ARBA00007534"/>
    </source>
</evidence>
<comment type="similarity">
    <text evidence="1">Belongs to the cutinase family.</text>
</comment>
<feature type="chain" id="PRO_5016945279" evidence="5">
    <location>
        <begin position="34"/>
        <end position="231"/>
    </location>
</feature>
<accession>A0A378TIN2</accession>
<feature type="signal peptide" evidence="5">
    <location>
        <begin position="1"/>
        <end position="33"/>
    </location>
</feature>
<dbReference type="Proteomes" id="UP000254978">
    <property type="component" value="Unassembled WGS sequence"/>
</dbReference>
<sequence>MQVVISSKFLASSAVATLVTAALSAAVVPSASAAPCPDVEVIFARGTHEPPGTGAAGQAFIDALRPQIGERSLEVYPVEYPATDQWATGVDGVRDAAARVVLMAETCPQTQTVLAGYSQGAAVAGFVTSSAVPAGVDPTTVPQPLAPDVAEHVVAVVLFALPNGRATNFLGQPPVTIGPLYESKTRALCAVDDPVCSDGLNFAGHNSANYIGDLASQGASFAASRVIDRSQ</sequence>
<dbReference type="Gene3D" id="3.40.50.1820">
    <property type="entry name" value="alpha/beta hydrolase"/>
    <property type="match status" value="1"/>
</dbReference>
<dbReference type="InterPro" id="IPR000675">
    <property type="entry name" value="Cutinase/axe"/>
</dbReference>
<dbReference type="AlphaFoldDB" id="A0A378TIN2"/>
<dbReference type="SMART" id="SM01110">
    <property type="entry name" value="Cutinase"/>
    <property type="match status" value="1"/>
</dbReference>